<evidence type="ECO:0000256" key="4">
    <source>
        <dbReference type="ARBA" id="ARBA00022864"/>
    </source>
</evidence>
<evidence type="ECO:0000256" key="3">
    <source>
        <dbReference type="ARBA" id="ARBA00022712"/>
    </source>
</evidence>
<dbReference type="GO" id="GO:0005737">
    <property type="term" value="C:cytoplasm"/>
    <property type="evidence" value="ECO:0007669"/>
    <property type="project" value="UniProtKB-SubCell"/>
</dbReference>
<keyword evidence="5" id="KW-0539">Nucleus</keyword>
<comment type="caution">
    <text evidence="8">The sequence shown here is derived from an EMBL/GenBank/DDBJ whole genome shotgun (WGS) entry which is preliminary data.</text>
</comment>
<evidence type="ECO:0000256" key="2">
    <source>
        <dbReference type="ARBA" id="ARBA00022490"/>
    </source>
</evidence>
<feature type="region of interest" description="Disordered" evidence="7">
    <location>
        <begin position="36"/>
        <end position="67"/>
    </location>
</feature>
<dbReference type="InterPro" id="IPR044670">
    <property type="entry name" value="SOFL"/>
</dbReference>
<feature type="compositionally biased region" description="Acidic residues" evidence="7">
    <location>
        <begin position="44"/>
        <end position="53"/>
    </location>
</feature>
<evidence type="ECO:0000256" key="6">
    <source>
        <dbReference type="ARBA" id="ARBA00024199"/>
    </source>
</evidence>
<gene>
    <name evidence="8" type="ORF">ILEXP_LOCUS11293</name>
</gene>
<keyword evidence="9" id="KW-1185">Reference proteome</keyword>
<sequence length="190" mass="20729">MNMSASECSSGCESGWTMYLDQFSNSAEQCHRVGEDCRSKGENVDEEEEDEDLSMVSDASSGPPHVNEDCFDGTGFFGFASSDSEQVNKNKQKNRVEHGGKPQNSYLDDTANSHFLSFSKASPMKTELLLKNRGFPNNEASLQHVQGVSQGVSETKFKGKSAIKRQFGFLQPLKPGKAASEKSGGLQGRK</sequence>
<keyword evidence="2" id="KW-0963">Cytoplasm</keyword>
<comment type="similarity">
    <text evidence="6">Belongs to the SOFL plant protein family.</text>
</comment>
<reference evidence="8 9" key="1">
    <citation type="submission" date="2024-02" db="EMBL/GenBank/DDBJ databases">
        <authorList>
            <person name="Vignale AGUSTIN F."/>
            <person name="Sosa J E."/>
            <person name="Modenutti C."/>
        </authorList>
    </citation>
    <scope>NUCLEOTIDE SEQUENCE [LARGE SCALE GENOMIC DNA]</scope>
</reference>
<dbReference type="AlphaFoldDB" id="A0ABC8RH99"/>
<evidence type="ECO:0000256" key="1">
    <source>
        <dbReference type="ARBA" id="ARBA00004496"/>
    </source>
</evidence>
<name>A0ABC8RH99_9AQUA</name>
<evidence type="ECO:0000313" key="8">
    <source>
        <dbReference type="EMBL" id="CAK9143576.1"/>
    </source>
</evidence>
<feature type="region of interest" description="Disordered" evidence="7">
    <location>
        <begin position="171"/>
        <end position="190"/>
    </location>
</feature>
<evidence type="ECO:0000256" key="5">
    <source>
        <dbReference type="ARBA" id="ARBA00023242"/>
    </source>
</evidence>
<organism evidence="8 9">
    <name type="scientific">Ilex paraguariensis</name>
    <name type="common">yerba mate</name>
    <dbReference type="NCBI Taxonomy" id="185542"/>
    <lineage>
        <taxon>Eukaryota</taxon>
        <taxon>Viridiplantae</taxon>
        <taxon>Streptophyta</taxon>
        <taxon>Embryophyta</taxon>
        <taxon>Tracheophyta</taxon>
        <taxon>Spermatophyta</taxon>
        <taxon>Magnoliopsida</taxon>
        <taxon>eudicotyledons</taxon>
        <taxon>Gunneridae</taxon>
        <taxon>Pentapetalae</taxon>
        <taxon>asterids</taxon>
        <taxon>campanulids</taxon>
        <taxon>Aquifoliales</taxon>
        <taxon>Aquifoliaceae</taxon>
        <taxon>Ilex</taxon>
    </lineage>
</organism>
<dbReference type="EMBL" id="CAUOFW020001314">
    <property type="protein sequence ID" value="CAK9143576.1"/>
    <property type="molecule type" value="Genomic_DNA"/>
</dbReference>
<keyword evidence="4" id="KW-0932">Cytokinin signaling pathway</keyword>
<dbReference type="GO" id="GO:0009736">
    <property type="term" value="P:cytokinin-activated signaling pathway"/>
    <property type="evidence" value="ECO:0007669"/>
    <property type="project" value="UniProtKB-KW"/>
</dbReference>
<accession>A0ABC8RH99</accession>
<evidence type="ECO:0000256" key="7">
    <source>
        <dbReference type="SAM" id="MobiDB-lite"/>
    </source>
</evidence>
<dbReference type="PANTHER" id="PTHR33347:SF34">
    <property type="entry name" value="PROTEIN SOB FIVE-LIKE 6"/>
    <property type="match status" value="1"/>
</dbReference>
<protein>
    <submittedName>
        <fullName evidence="8">Uncharacterized protein</fullName>
    </submittedName>
</protein>
<keyword evidence="3" id="KW-0203">Cytokinin biosynthesis</keyword>
<comment type="subcellular location">
    <subcellularLocation>
        <location evidence="1">Cytoplasm</location>
    </subcellularLocation>
</comment>
<dbReference type="PANTHER" id="PTHR33347">
    <property type="entry name" value="OSJNBA0091C07.3 PROTEIN"/>
    <property type="match status" value="1"/>
</dbReference>
<proteinExistence type="inferred from homology"/>
<evidence type="ECO:0000313" key="9">
    <source>
        <dbReference type="Proteomes" id="UP001642360"/>
    </source>
</evidence>
<feature type="region of interest" description="Disordered" evidence="7">
    <location>
        <begin position="82"/>
        <end position="108"/>
    </location>
</feature>
<dbReference type="GO" id="GO:0009691">
    <property type="term" value="P:cytokinin biosynthetic process"/>
    <property type="evidence" value="ECO:0007669"/>
    <property type="project" value="UniProtKB-KW"/>
</dbReference>
<dbReference type="Proteomes" id="UP001642360">
    <property type="component" value="Unassembled WGS sequence"/>
</dbReference>